<protein>
    <submittedName>
        <fullName evidence="1">Uncharacterized protein</fullName>
    </submittedName>
</protein>
<dbReference type="Proteomes" id="UP000708208">
    <property type="component" value="Unassembled WGS sequence"/>
</dbReference>
<evidence type="ECO:0000313" key="1">
    <source>
        <dbReference type="EMBL" id="CAG7815977.1"/>
    </source>
</evidence>
<comment type="caution">
    <text evidence="1">The sequence shown here is derived from an EMBL/GenBank/DDBJ whole genome shotgun (WGS) entry which is preliminary data.</text>
</comment>
<gene>
    <name evidence="1" type="ORF">AFUS01_LOCUS26621</name>
</gene>
<feature type="non-terminal residue" evidence="1">
    <location>
        <position position="33"/>
    </location>
</feature>
<reference evidence="1" key="1">
    <citation type="submission" date="2021-06" db="EMBL/GenBank/DDBJ databases">
        <authorList>
            <person name="Hodson N. C."/>
            <person name="Mongue J. A."/>
            <person name="Jaron S. K."/>
        </authorList>
    </citation>
    <scope>NUCLEOTIDE SEQUENCE</scope>
</reference>
<sequence>MEFSLKSYMAISVILSLCVVFAIQAESAALLTK</sequence>
<name>A0A8J2KG94_9HEXA</name>
<accession>A0A8J2KG94</accession>
<proteinExistence type="predicted"/>
<dbReference type="EMBL" id="CAJVCH010358032">
    <property type="protein sequence ID" value="CAG7815977.1"/>
    <property type="molecule type" value="Genomic_DNA"/>
</dbReference>
<evidence type="ECO:0000313" key="2">
    <source>
        <dbReference type="Proteomes" id="UP000708208"/>
    </source>
</evidence>
<organism evidence="1 2">
    <name type="scientific">Allacma fusca</name>
    <dbReference type="NCBI Taxonomy" id="39272"/>
    <lineage>
        <taxon>Eukaryota</taxon>
        <taxon>Metazoa</taxon>
        <taxon>Ecdysozoa</taxon>
        <taxon>Arthropoda</taxon>
        <taxon>Hexapoda</taxon>
        <taxon>Collembola</taxon>
        <taxon>Symphypleona</taxon>
        <taxon>Sminthuridae</taxon>
        <taxon>Allacma</taxon>
    </lineage>
</organism>
<keyword evidence="2" id="KW-1185">Reference proteome</keyword>
<dbReference type="AlphaFoldDB" id="A0A8J2KG94"/>